<gene>
    <name evidence="10" type="ORF">ESP51_06875</name>
</gene>
<evidence type="ECO:0000256" key="5">
    <source>
        <dbReference type="ARBA" id="ARBA00022989"/>
    </source>
</evidence>
<dbReference type="Pfam" id="PF00528">
    <property type="entry name" value="BPD_transp_1"/>
    <property type="match status" value="1"/>
</dbReference>
<keyword evidence="2 7" id="KW-0813">Transport</keyword>
<dbReference type="OrthoDB" id="3569827at2"/>
<accession>A0A4Q2L2U7</accession>
<evidence type="ECO:0000259" key="9">
    <source>
        <dbReference type="PROSITE" id="PS50928"/>
    </source>
</evidence>
<evidence type="ECO:0000256" key="1">
    <source>
        <dbReference type="ARBA" id="ARBA00004651"/>
    </source>
</evidence>
<evidence type="ECO:0000256" key="3">
    <source>
        <dbReference type="ARBA" id="ARBA00022475"/>
    </source>
</evidence>
<evidence type="ECO:0000256" key="7">
    <source>
        <dbReference type="RuleBase" id="RU363032"/>
    </source>
</evidence>
<feature type="transmembrane region" description="Helical" evidence="7">
    <location>
        <begin position="273"/>
        <end position="298"/>
    </location>
</feature>
<evidence type="ECO:0000256" key="4">
    <source>
        <dbReference type="ARBA" id="ARBA00022692"/>
    </source>
</evidence>
<keyword evidence="4 7" id="KW-0812">Transmembrane</keyword>
<sequence>MTSTSTTTSTSATRQGGLSNGQGARAAASATPRRARLFDGRGALASAVLYAALILATVLSLLPAFWVMVSSFKTAAQINTGEGFWPAPVTFQGYIDAFTQIHLQEYIVNSLLYAIGGTMGALVVAFLAAYPLARFDFLGKGFLNVTFALALAVPLVGLATPVFFIVRELGLFDSKIGLVVLYAALQFPFTFVVLRSFLQSIPPELEEAAIMDGAGYFTILSRVVLPLSRPAIATVSVVAFVQIWNEFFFANLLTVSSENHNVQLALAAFKSQFGFNITGALAGATIVMLVPIILFLVLQRQVIEGLTAGAVKS</sequence>
<dbReference type="GO" id="GO:0005886">
    <property type="term" value="C:plasma membrane"/>
    <property type="evidence" value="ECO:0007669"/>
    <property type="project" value="UniProtKB-SubCell"/>
</dbReference>
<proteinExistence type="inferred from homology"/>
<dbReference type="EMBL" id="SDPN01000009">
    <property type="protein sequence ID" value="RXZ71849.1"/>
    <property type="molecule type" value="Genomic_DNA"/>
</dbReference>
<keyword evidence="3" id="KW-1003">Cell membrane</keyword>
<dbReference type="Gene3D" id="1.10.3720.10">
    <property type="entry name" value="MetI-like"/>
    <property type="match status" value="1"/>
</dbReference>
<reference evidence="10 11" key="1">
    <citation type="submission" date="2019-01" db="EMBL/GenBank/DDBJ databases">
        <title>Agromyces.</title>
        <authorList>
            <person name="Li J."/>
        </authorList>
    </citation>
    <scope>NUCLEOTIDE SEQUENCE [LARGE SCALE GENOMIC DNA]</scope>
    <source>
        <strain evidence="10 11">DSM 15934</strain>
    </source>
</reference>
<dbReference type="GO" id="GO:0055085">
    <property type="term" value="P:transmembrane transport"/>
    <property type="evidence" value="ECO:0007669"/>
    <property type="project" value="InterPro"/>
</dbReference>
<dbReference type="InterPro" id="IPR000515">
    <property type="entry name" value="MetI-like"/>
</dbReference>
<feature type="compositionally biased region" description="Low complexity" evidence="8">
    <location>
        <begin position="1"/>
        <end position="13"/>
    </location>
</feature>
<feature type="transmembrane region" description="Helical" evidence="7">
    <location>
        <begin position="142"/>
        <end position="164"/>
    </location>
</feature>
<dbReference type="CDD" id="cd06261">
    <property type="entry name" value="TM_PBP2"/>
    <property type="match status" value="1"/>
</dbReference>
<dbReference type="InterPro" id="IPR035906">
    <property type="entry name" value="MetI-like_sf"/>
</dbReference>
<dbReference type="SUPFAM" id="SSF161098">
    <property type="entry name" value="MetI-like"/>
    <property type="match status" value="1"/>
</dbReference>
<evidence type="ECO:0000256" key="2">
    <source>
        <dbReference type="ARBA" id="ARBA00022448"/>
    </source>
</evidence>
<comment type="subcellular location">
    <subcellularLocation>
        <location evidence="1 7">Cell membrane</location>
        <topology evidence="1 7">Multi-pass membrane protein</topology>
    </subcellularLocation>
</comment>
<evidence type="ECO:0000313" key="10">
    <source>
        <dbReference type="EMBL" id="RXZ71849.1"/>
    </source>
</evidence>
<dbReference type="RefSeq" id="WP_129520156.1">
    <property type="nucleotide sequence ID" value="NZ_SDPN01000009.1"/>
</dbReference>
<dbReference type="Proteomes" id="UP000293865">
    <property type="component" value="Unassembled WGS sequence"/>
</dbReference>
<dbReference type="PANTHER" id="PTHR43744">
    <property type="entry name" value="ABC TRANSPORTER PERMEASE PROTEIN MG189-RELATED-RELATED"/>
    <property type="match status" value="1"/>
</dbReference>
<comment type="caution">
    <text evidence="10">The sequence shown here is derived from an EMBL/GenBank/DDBJ whole genome shotgun (WGS) entry which is preliminary data.</text>
</comment>
<feature type="transmembrane region" description="Helical" evidence="7">
    <location>
        <begin position="176"/>
        <end position="194"/>
    </location>
</feature>
<evidence type="ECO:0000256" key="8">
    <source>
        <dbReference type="SAM" id="MobiDB-lite"/>
    </source>
</evidence>
<feature type="transmembrane region" description="Helical" evidence="7">
    <location>
        <begin position="111"/>
        <end position="130"/>
    </location>
</feature>
<feature type="transmembrane region" description="Helical" evidence="7">
    <location>
        <begin position="231"/>
        <end position="253"/>
    </location>
</feature>
<feature type="transmembrane region" description="Helical" evidence="7">
    <location>
        <begin position="43"/>
        <end position="66"/>
    </location>
</feature>
<dbReference type="PANTHER" id="PTHR43744:SF8">
    <property type="entry name" value="SN-GLYCEROL-3-PHOSPHATE TRANSPORT SYSTEM PERMEASE PROTEIN UGPE"/>
    <property type="match status" value="1"/>
</dbReference>
<keyword evidence="11" id="KW-1185">Reference proteome</keyword>
<comment type="similarity">
    <text evidence="7">Belongs to the binding-protein-dependent transport system permease family.</text>
</comment>
<dbReference type="PROSITE" id="PS50928">
    <property type="entry name" value="ABC_TM1"/>
    <property type="match status" value="1"/>
</dbReference>
<evidence type="ECO:0000313" key="11">
    <source>
        <dbReference type="Proteomes" id="UP000293865"/>
    </source>
</evidence>
<organism evidence="10 11">
    <name type="scientific">Agromyces albus</name>
    <dbReference type="NCBI Taxonomy" id="205332"/>
    <lineage>
        <taxon>Bacteria</taxon>
        <taxon>Bacillati</taxon>
        <taxon>Actinomycetota</taxon>
        <taxon>Actinomycetes</taxon>
        <taxon>Micrococcales</taxon>
        <taxon>Microbacteriaceae</taxon>
        <taxon>Agromyces</taxon>
    </lineage>
</organism>
<keyword evidence="6 7" id="KW-0472">Membrane</keyword>
<protein>
    <submittedName>
        <fullName evidence="10">Carbohydrate ABC transporter permease</fullName>
    </submittedName>
</protein>
<dbReference type="AlphaFoldDB" id="A0A4Q2L2U7"/>
<name>A0A4Q2L2U7_9MICO</name>
<feature type="domain" description="ABC transmembrane type-1" evidence="9">
    <location>
        <begin position="107"/>
        <end position="298"/>
    </location>
</feature>
<evidence type="ECO:0000256" key="6">
    <source>
        <dbReference type="ARBA" id="ARBA00023136"/>
    </source>
</evidence>
<keyword evidence="5 7" id="KW-1133">Transmembrane helix</keyword>
<feature type="region of interest" description="Disordered" evidence="8">
    <location>
        <begin position="1"/>
        <end position="25"/>
    </location>
</feature>